<evidence type="ECO:0000313" key="1">
    <source>
        <dbReference type="EMBL" id="GII42902.1"/>
    </source>
</evidence>
<sequence length="142" mass="16064">MSIEQGQERVAERTVAINAWDMVTDEYHNAKLIYRTADPFFVRIEIEDWHDVIIAPRSVLLECVAGRAEFLAAPDKQSLRACPAAEPQWTLWQVRQGDLDLALFRVDRQQLADVMTGLYELVPAGKEMPLISWDAVIAALLA</sequence>
<reference evidence="1 2" key="1">
    <citation type="submission" date="2021-01" db="EMBL/GenBank/DDBJ databases">
        <title>Whole genome shotgun sequence of Planotetraspora phitsanulokensis NBRC 104273.</title>
        <authorList>
            <person name="Komaki H."/>
            <person name="Tamura T."/>
        </authorList>
    </citation>
    <scope>NUCLEOTIDE SEQUENCE [LARGE SCALE GENOMIC DNA]</scope>
    <source>
        <strain evidence="1 2">NBRC 104273</strain>
    </source>
</reference>
<accession>A0A8J3UDL0</accession>
<dbReference type="Proteomes" id="UP000622547">
    <property type="component" value="Unassembled WGS sequence"/>
</dbReference>
<dbReference type="RefSeq" id="WP_204078315.1">
    <property type="nucleotide sequence ID" value="NZ_BAABHI010000090.1"/>
</dbReference>
<protein>
    <submittedName>
        <fullName evidence="1">Uncharacterized protein</fullName>
    </submittedName>
</protein>
<name>A0A8J3UDL0_9ACTN</name>
<proteinExistence type="predicted"/>
<keyword evidence="2" id="KW-1185">Reference proteome</keyword>
<dbReference type="AlphaFoldDB" id="A0A8J3UDL0"/>
<comment type="caution">
    <text evidence="1">The sequence shown here is derived from an EMBL/GenBank/DDBJ whole genome shotgun (WGS) entry which is preliminary data.</text>
</comment>
<dbReference type="InterPro" id="IPR038658">
    <property type="entry name" value="SsgB_sf"/>
</dbReference>
<gene>
    <name evidence="1" type="ORF">Pph01_79050</name>
</gene>
<dbReference type="EMBL" id="BOOP01000048">
    <property type="protein sequence ID" value="GII42902.1"/>
    <property type="molecule type" value="Genomic_DNA"/>
</dbReference>
<organism evidence="1 2">
    <name type="scientific">Planotetraspora phitsanulokensis</name>
    <dbReference type="NCBI Taxonomy" id="575192"/>
    <lineage>
        <taxon>Bacteria</taxon>
        <taxon>Bacillati</taxon>
        <taxon>Actinomycetota</taxon>
        <taxon>Actinomycetes</taxon>
        <taxon>Streptosporangiales</taxon>
        <taxon>Streptosporangiaceae</taxon>
        <taxon>Planotetraspora</taxon>
    </lineage>
</organism>
<dbReference type="Gene3D" id="2.30.31.20">
    <property type="entry name" value="Sporulation-specific cell division protein SsgB"/>
    <property type="match status" value="1"/>
</dbReference>
<evidence type="ECO:0000313" key="2">
    <source>
        <dbReference type="Proteomes" id="UP000622547"/>
    </source>
</evidence>